<dbReference type="Pfam" id="PF13181">
    <property type="entry name" value="TPR_8"/>
    <property type="match status" value="1"/>
</dbReference>
<reference evidence="8 9" key="1">
    <citation type="submission" date="2016-10" db="EMBL/GenBank/DDBJ databases">
        <authorList>
            <person name="de Groot N.N."/>
        </authorList>
    </citation>
    <scope>NUCLEOTIDE SEQUENCE [LARGE SCALE GENOMIC DNA]</scope>
    <source>
        <strain evidence="8 9">DSM 46701</strain>
    </source>
</reference>
<evidence type="ECO:0000313" key="8">
    <source>
        <dbReference type="EMBL" id="SEN39921.1"/>
    </source>
</evidence>
<dbReference type="InterPro" id="IPR001387">
    <property type="entry name" value="Cro/C1-type_HTH"/>
</dbReference>
<comment type="similarity">
    <text evidence="5">Belongs to the Rap family.</text>
</comment>
<dbReference type="PROSITE" id="PS50943">
    <property type="entry name" value="HTH_CROC1"/>
    <property type="match status" value="1"/>
</dbReference>
<evidence type="ECO:0000256" key="1">
    <source>
        <dbReference type="ARBA" id="ARBA00004496"/>
    </source>
</evidence>
<dbReference type="SMART" id="SM00028">
    <property type="entry name" value="TPR"/>
    <property type="match status" value="6"/>
</dbReference>
<dbReference type="PANTHER" id="PTHR46630:SF1">
    <property type="entry name" value="TETRATRICOPEPTIDE REPEAT PROTEIN 29"/>
    <property type="match status" value="1"/>
</dbReference>
<feature type="domain" description="HTH cro/C1-type" evidence="7">
    <location>
        <begin position="1"/>
        <end position="31"/>
    </location>
</feature>
<evidence type="ECO:0000256" key="6">
    <source>
        <dbReference type="PROSITE-ProRule" id="PRU00339"/>
    </source>
</evidence>
<feature type="repeat" description="TPR" evidence="6">
    <location>
        <begin position="333"/>
        <end position="366"/>
    </location>
</feature>
<keyword evidence="9" id="KW-1185">Reference proteome</keyword>
<protein>
    <submittedName>
        <fullName evidence="8">Tetratricopeptide repeat-containing protein</fullName>
    </submittedName>
</protein>
<keyword evidence="2" id="KW-0963">Cytoplasm</keyword>
<organism evidence="8 9">
    <name type="scientific">Lihuaxuella thermophila</name>
    <dbReference type="NCBI Taxonomy" id="1173111"/>
    <lineage>
        <taxon>Bacteria</taxon>
        <taxon>Bacillati</taxon>
        <taxon>Bacillota</taxon>
        <taxon>Bacilli</taxon>
        <taxon>Bacillales</taxon>
        <taxon>Thermoactinomycetaceae</taxon>
        <taxon>Lihuaxuella</taxon>
    </lineage>
</organism>
<keyword evidence="4 6" id="KW-0802">TPR repeat</keyword>
<feature type="repeat" description="TPR" evidence="6">
    <location>
        <begin position="293"/>
        <end position="326"/>
    </location>
</feature>
<feature type="repeat" description="TPR" evidence="6">
    <location>
        <begin position="253"/>
        <end position="286"/>
    </location>
</feature>
<gene>
    <name evidence="8" type="ORF">SAMN05444955_110126</name>
</gene>
<sequence length="431" mass="50273">MISKIERGAYLAKRETVEKLCSFYEMDLERVSESLDIPNTDDDELDLPLQLKAIEHELWVDPDEGIEELRRFEKYTKLEDGTKSSNMAFVFFLKGKYYEKKRKWNEALAHFETAVKYAKEFSDELERTNILAVCYNGLGRVCNHENKLSRALNYIEKGIQSFNPDGLRPHVYYNLIINKASVLEKWNRDSEALKIVEDTWKEMHRIDIADARLNLYQIRVELLIKLKRFDEAIDIASEGLEKARVDHMYDRCFELWSSLGEAYANKQQLSNAQVCFQSALKLENKIRKKYLTITTYTQLGLLYLKKGKVQEAQEALKKAVLLGRNLKDDYRLVKALFAYGQFFLNGNNDLKALKCFEEALDLAKKHSLDLFVLDILLEITDICKKKDLPAYHDYMDEFQQVLKKFRKEGFGPMLPQVLPNQVSVVNDPPED</sequence>
<evidence type="ECO:0000256" key="4">
    <source>
        <dbReference type="ARBA" id="ARBA00022803"/>
    </source>
</evidence>
<dbReference type="SUPFAM" id="SSF48452">
    <property type="entry name" value="TPR-like"/>
    <property type="match status" value="2"/>
</dbReference>
<evidence type="ECO:0000259" key="7">
    <source>
        <dbReference type="PROSITE" id="PS50943"/>
    </source>
</evidence>
<name>A0A1H8G718_9BACL</name>
<dbReference type="PANTHER" id="PTHR46630">
    <property type="entry name" value="TETRATRICOPEPTIDE REPEAT PROTEIN 29"/>
    <property type="match status" value="1"/>
</dbReference>
<dbReference type="InterPro" id="IPR026000">
    <property type="entry name" value="Apc5_dom"/>
</dbReference>
<proteinExistence type="inferred from homology"/>
<dbReference type="Pfam" id="PF13424">
    <property type="entry name" value="TPR_12"/>
    <property type="match status" value="1"/>
</dbReference>
<evidence type="ECO:0000256" key="2">
    <source>
        <dbReference type="ARBA" id="ARBA00022490"/>
    </source>
</evidence>
<dbReference type="PROSITE" id="PS50005">
    <property type="entry name" value="TPR"/>
    <property type="match status" value="3"/>
</dbReference>
<dbReference type="EMBL" id="FOCQ01000010">
    <property type="protein sequence ID" value="SEN39921.1"/>
    <property type="molecule type" value="Genomic_DNA"/>
</dbReference>
<accession>A0A1H8G718</accession>
<evidence type="ECO:0000313" key="9">
    <source>
        <dbReference type="Proteomes" id="UP000199695"/>
    </source>
</evidence>
<dbReference type="InterPro" id="IPR011990">
    <property type="entry name" value="TPR-like_helical_dom_sf"/>
</dbReference>
<dbReference type="AlphaFoldDB" id="A0A1H8G718"/>
<dbReference type="Proteomes" id="UP000199695">
    <property type="component" value="Unassembled WGS sequence"/>
</dbReference>
<evidence type="ECO:0000256" key="3">
    <source>
        <dbReference type="ARBA" id="ARBA00022737"/>
    </source>
</evidence>
<dbReference type="Gene3D" id="1.25.40.10">
    <property type="entry name" value="Tetratricopeptide repeat domain"/>
    <property type="match status" value="3"/>
</dbReference>
<dbReference type="GO" id="GO:0005737">
    <property type="term" value="C:cytoplasm"/>
    <property type="evidence" value="ECO:0007669"/>
    <property type="project" value="UniProtKB-SubCell"/>
</dbReference>
<dbReference type="InterPro" id="IPR051476">
    <property type="entry name" value="Bac_ResReg_Asp_Phosphatase"/>
</dbReference>
<dbReference type="InterPro" id="IPR019734">
    <property type="entry name" value="TPR_rpt"/>
</dbReference>
<keyword evidence="3" id="KW-0677">Repeat</keyword>
<dbReference type="STRING" id="1173111.SAMN05444955_110126"/>
<comment type="subcellular location">
    <subcellularLocation>
        <location evidence="1">Cytoplasm</location>
    </subcellularLocation>
</comment>
<dbReference type="Pfam" id="PF12862">
    <property type="entry name" value="ANAPC5"/>
    <property type="match status" value="1"/>
</dbReference>
<evidence type="ECO:0000256" key="5">
    <source>
        <dbReference type="ARBA" id="ARBA00038253"/>
    </source>
</evidence>